<keyword evidence="2" id="KW-1185">Reference proteome</keyword>
<evidence type="ECO:0000313" key="1">
    <source>
        <dbReference type="EMBL" id="MBB3187322.1"/>
    </source>
</evidence>
<reference evidence="1 2" key="1">
    <citation type="submission" date="2020-08" db="EMBL/GenBank/DDBJ databases">
        <title>Genomic Encyclopedia of Type Strains, Phase IV (KMG-IV): sequencing the most valuable type-strain genomes for metagenomic binning, comparative biology and taxonomic classification.</title>
        <authorList>
            <person name="Goeker M."/>
        </authorList>
    </citation>
    <scope>NUCLEOTIDE SEQUENCE [LARGE SCALE GENOMIC DNA]</scope>
    <source>
        <strain evidence="1 2">DSM 27471</strain>
    </source>
</reference>
<comment type="caution">
    <text evidence="1">The sequence shown here is derived from an EMBL/GenBank/DDBJ whole genome shotgun (WGS) entry which is preliminary data.</text>
</comment>
<evidence type="ECO:0000313" key="2">
    <source>
        <dbReference type="Proteomes" id="UP000544222"/>
    </source>
</evidence>
<dbReference type="EMBL" id="JACHYB010000001">
    <property type="protein sequence ID" value="MBB3187322.1"/>
    <property type="molecule type" value="Genomic_DNA"/>
</dbReference>
<accession>A0A7W5H2D7</accession>
<proteinExistence type="predicted"/>
<gene>
    <name evidence="1" type="ORF">FHX64_001485</name>
</gene>
<protein>
    <submittedName>
        <fullName evidence="1">Uncharacterized protein</fullName>
    </submittedName>
</protein>
<name>A0A7W5H2D7_9PORP</name>
<dbReference type="AlphaFoldDB" id="A0A7W5H2D7"/>
<dbReference type="Proteomes" id="UP000544222">
    <property type="component" value="Unassembled WGS sequence"/>
</dbReference>
<sequence length="59" mass="6947">MKIFKRFSLSLHWITNYHQYGYTSKQKTSTALNFKLLSSILHSSKGKLLPGWDRTLNLF</sequence>
<organism evidence="1 2">
    <name type="scientific">Microbacter margulisiae</name>
    <dbReference type="NCBI Taxonomy" id="1350067"/>
    <lineage>
        <taxon>Bacteria</taxon>
        <taxon>Pseudomonadati</taxon>
        <taxon>Bacteroidota</taxon>
        <taxon>Bacteroidia</taxon>
        <taxon>Bacteroidales</taxon>
        <taxon>Porphyromonadaceae</taxon>
        <taxon>Microbacter</taxon>
    </lineage>
</organism>